<dbReference type="EMBL" id="JTDN01000003">
    <property type="protein sequence ID" value="KHL24253.1"/>
    <property type="molecule type" value="Genomic_DNA"/>
</dbReference>
<evidence type="ECO:0000313" key="1">
    <source>
        <dbReference type="EMBL" id="KHL24253.1"/>
    </source>
</evidence>
<dbReference type="OrthoDB" id="8480174at2"/>
<dbReference type="InterPro" id="IPR029060">
    <property type="entry name" value="PIN-like_dom_sf"/>
</dbReference>
<name>A0A0B2BRU0_9SPHN</name>
<protein>
    <recommendedName>
        <fullName evidence="3">PIN domain-containing protein</fullName>
    </recommendedName>
</protein>
<evidence type="ECO:0000313" key="2">
    <source>
        <dbReference type="Proteomes" id="UP000030988"/>
    </source>
</evidence>
<organism evidence="1 2">
    <name type="scientific">Croceibacterium mercuriale</name>
    <dbReference type="NCBI Taxonomy" id="1572751"/>
    <lineage>
        <taxon>Bacteria</taxon>
        <taxon>Pseudomonadati</taxon>
        <taxon>Pseudomonadota</taxon>
        <taxon>Alphaproteobacteria</taxon>
        <taxon>Sphingomonadales</taxon>
        <taxon>Erythrobacteraceae</taxon>
        <taxon>Croceibacterium</taxon>
    </lineage>
</organism>
<dbReference type="Proteomes" id="UP000030988">
    <property type="component" value="Unassembled WGS sequence"/>
</dbReference>
<evidence type="ECO:0008006" key="3">
    <source>
        <dbReference type="Google" id="ProtNLM"/>
    </source>
</evidence>
<gene>
    <name evidence="1" type="ORF">PK98_14860</name>
</gene>
<dbReference type="SUPFAM" id="SSF88723">
    <property type="entry name" value="PIN domain-like"/>
    <property type="match status" value="1"/>
</dbReference>
<sequence length="147" mass="16576">MYLLDSQQAMDLLSRDTGRPIFRWVEATKPGRNDLFVSVLSLGQIADTIEHMAPGQRNHWRRLLQEGRRELEEAGSLIDIDLPIVDAWQTNLRGDLLADIDGAHEDLPEDDRLIVATAIARNYTLVTASAEVIDRIAERTSLTIMEP</sequence>
<proteinExistence type="predicted"/>
<accession>A0A0B2BRU0</accession>
<keyword evidence="2" id="KW-1185">Reference proteome</keyword>
<comment type="caution">
    <text evidence="1">The sequence shown here is derived from an EMBL/GenBank/DDBJ whole genome shotgun (WGS) entry which is preliminary data.</text>
</comment>
<dbReference type="AlphaFoldDB" id="A0A0B2BRU0"/>
<dbReference type="RefSeq" id="WP_039097831.1">
    <property type="nucleotide sequence ID" value="NZ_JTDN01000003.1"/>
</dbReference>
<reference evidence="1 2" key="1">
    <citation type="submission" date="2014-11" db="EMBL/GenBank/DDBJ databases">
        <title>Draft genome sequence of Kirrobacter mercurialis.</title>
        <authorList>
            <person name="Coil D.A."/>
            <person name="Eisen J.A."/>
        </authorList>
    </citation>
    <scope>NUCLEOTIDE SEQUENCE [LARGE SCALE GENOMIC DNA]</scope>
    <source>
        <strain evidence="1 2">Coronado</strain>
    </source>
</reference>
<dbReference type="Gene3D" id="3.40.50.1010">
    <property type="entry name" value="5'-nuclease"/>
    <property type="match status" value="1"/>
</dbReference>